<sequence>MVHITLGECVAQIGGWTS</sequence>
<accession>A0A1E5W918</accession>
<dbReference type="Proteomes" id="UP000095767">
    <property type="component" value="Unassembled WGS sequence"/>
</dbReference>
<organism evidence="1 2">
    <name type="scientific">Dichanthelium oligosanthes</name>
    <dbReference type="NCBI Taxonomy" id="888268"/>
    <lineage>
        <taxon>Eukaryota</taxon>
        <taxon>Viridiplantae</taxon>
        <taxon>Streptophyta</taxon>
        <taxon>Embryophyta</taxon>
        <taxon>Tracheophyta</taxon>
        <taxon>Spermatophyta</taxon>
        <taxon>Magnoliopsida</taxon>
        <taxon>Liliopsida</taxon>
        <taxon>Poales</taxon>
        <taxon>Poaceae</taxon>
        <taxon>PACMAD clade</taxon>
        <taxon>Panicoideae</taxon>
        <taxon>Panicodae</taxon>
        <taxon>Paniceae</taxon>
        <taxon>Dichantheliinae</taxon>
        <taxon>Dichanthelium</taxon>
    </lineage>
</organism>
<protein>
    <submittedName>
        <fullName evidence="1">Uncharacterized protein</fullName>
    </submittedName>
</protein>
<keyword evidence="2" id="KW-1185">Reference proteome</keyword>
<name>A0A1E5W918_9POAL</name>
<reference evidence="1 2" key="1">
    <citation type="submission" date="2016-09" db="EMBL/GenBank/DDBJ databases">
        <title>The draft genome of Dichanthelium oligosanthes: A C3 panicoid grass species.</title>
        <authorList>
            <person name="Studer A.J."/>
            <person name="Schnable J.C."/>
            <person name="Brutnell T.P."/>
        </authorList>
    </citation>
    <scope>NUCLEOTIDE SEQUENCE [LARGE SCALE GENOMIC DNA]</scope>
    <source>
        <strain evidence="2">cv. Kellogg 1175</strain>
        <tissue evidence="1">Leaf</tissue>
    </source>
</reference>
<dbReference type="EMBL" id="LWDX02017098">
    <property type="protein sequence ID" value="OEL33919.1"/>
    <property type="molecule type" value="Genomic_DNA"/>
</dbReference>
<evidence type="ECO:0000313" key="2">
    <source>
        <dbReference type="Proteomes" id="UP000095767"/>
    </source>
</evidence>
<proteinExistence type="predicted"/>
<gene>
    <name evidence="1" type="ORF">BAE44_0005063</name>
</gene>
<dbReference type="AlphaFoldDB" id="A0A1E5W918"/>
<comment type="caution">
    <text evidence="1">The sequence shown here is derived from an EMBL/GenBank/DDBJ whole genome shotgun (WGS) entry which is preliminary data.</text>
</comment>
<evidence type="ECO:0000313" key="1">
    <source>
        <dbReference type="EMBL" id="OEL33919.1"/>
    </source>
</evidence>